<feature type="transmembrane region" description="Helical" evidence="7">
    <location>
        <begin position="200"/>
        <end position="219"/>
    </location>
</feature>
<feature type="transmembrane region" description="Helical" evidence="7">
    <location>
        <begin position="309"/>
        <end position="330"/>
    </location>
</feature>
<dbReference type="EMBL" id="SMRT01000001">
    <property type="protein sequence ID" value="TDG00088.1"/>
    <property type="molecule type" value="Genomic_DNA"/>
</dbReference>
<evidence type="ECO:0000256" key="1">
    <source>
        <dbReference type="ARBA" id="ARBA00004651"/>
    </source>
</evidence>
<feature type="transmembrane region" description="Helical" evidence="7">
    <location>
        <begin position="12"/>
        <end position="30"/>
    </location>
</feature>
<dbReference type="InterPro" id="IPR035906">
    <property type="entry name" value="MetI-like_sf"/>
</dbReference>
<dbReference type="AlphaFoldDB" id="A0A4R5KY94"/>
<evidence type="ECO:0000256" key="4">
    <source>
        <dbReference type="ARBA" id="ARBA00022692"/>
    </source>
</evidence>
<sequence length="336" mass="37008">MRSVKILERILGTIPIMIGVALVVFIFMRFTPGDPIDLMMGNSGNVSQQEVDNLRAQFNLDQPIYVQLKEYLGNLVQGDLGESFKKRRPVAELIGETLPATIELALAACLFSMIVGIPIGIYSALKQNSLIDRANMGTAFLGISMPPFWLGIVLMFIFSVSLGFTPVKGRLDFGIDIQHITGLYMIDSVLTGNWEGFRNAFMHLLLPAVTLGAAMASIISRITRSSMLEVLQMDYVTLARAKGLKESKVILKHALRNGLIPTVTVIGLEIGALLGGNMIVETVFGWPGLGRLAVESIFNRDYPLVQGVVMFYAFTFVLANLIVDVVYTYLNPKLRM</sequence>
<protein>
    <submittedName>
        <fullName evidence="9">ABC transporter permease</fullName>
    </submittedName>
</protein>
<organism evidence="9 10">
    <name type="scientific">Paenibacillus piri</name>
    <dbReference type="NCBI Taxonomy" id="2547395"/>
    <lineage>
        <taxon>Bacteria</taxon>
        <taxon>Bacillati</taxon>
        <taxon>Bacillota</taxon>
        <taxon>Bacilli</taxon>
        <taxon>Bacillales</taxon>
        <taxon>Paenibacillaceae</taxon>
        <taxon>Paenibacillus</taxon>
    </lineage>
</organism>
<keyword evidence="10" id="KW-1185">Reference proteome</keyword>
<name>A0A4R5KY94_9BACL</name>
<evidence type="ECO:0000313" key="9">
    <source>
        <dbReference type="EMBL" id="TDG00088.1"/>
    </source>
</evidence>
<dbReference type="RefSeq" id="WP_133224779.1">
    <property type="nucleotide sequence ID" value="NZ_SMRT01000001.1"/>
</dbReference>
<gene>
    <name evidence="9" type="ORF">E1757_00070</name>
</gene>
<evidence type="ECO:0000259" key="8">
    <source>
        <dbReference type="PROSITE" id="PS50928"/>
    </source>
</evidence>
<evidence type="ECO:0000256" key="7">
    <source>
        <dbReference type="RuleBase" id="RU363032"/>
    </source>
</evidence>
<feature type="transmembrane region" description="Helical" evidence="7">
    <location>
        <begin position="104"/>
        <end position="125"/>
    </location>
</feature>
<dbReference type="PROSITE" id="PS50928">
    <property type="entry name" value="ABC_TM1"/>
    <property type="match status" value="1"/>
</dbReference>
<evidence type="ECO:0000256" key="2">
    <source>
        <dbReference type="ARBA" id="ARBA00022448"/>
    </source>
</evidence>
<dbReference type="Pfam" id="PF00528">
    <property type="entry name" value="BPD_transp_1"/>
    <property type="match status" value="1"/>
</dbReference>
<dbReference type="Proteomes" id="UP000295636">
    <property type="component" value="Unassembled WGS sequence"/>
</dbReference>
<dbReference type="PANTHER" id="PTHR43163:SF6">
    <property type="entry name" value="DIPEPTIDE TRANSPORT SYSTEM PERMEASE PROTEIN DPPB-RELATED"/>
    <property type="match status" value="1"/>
</dbReference>
<evidence type="ECO:0000256" key="5">
    <source>
        <dbReference type="ARBA" id="ARBA00022989"/>
    </source>
</evidence>
<dbReference type="SUPFAM" id="SSF161098">
    <property type="entry name" value="MetI-like"/>
    <property type="match status" value="1"/>
</dbReference>
<dbReference type="InterPro" id="IPR000515">
    <property type="entry name" value="MetI-like"/>
</dbReference>
<keyword evidence="5 7" id="KW-1133">Transmembrane helix</keyword>
<evidence type="ECO:0000256" key="3">
    <source>
        <dbReference type="ARBA" id="ARBA00022475"/>
    </source>
</evidence>
<dbReference type="InterPro" id="IPR045621">
    <property type="entry name" value="BPD_transp_1_N"/>
</dbReference>
<feature type="transmembrane region" description="Helical" evidence="7">
    <location>
        <begin position="258"/>
        <end position="280"/>
    </location>
</feature>
<dbReference type="OrthoDB" id="24153at2"/>
<evidence type="ECO:0000313" key="10">
    <source>
        <dbReference type="Proteomes" id="UP000295636"/>
    </source>
</evidence>
<dbReference type="CDD" id="cd06261">
    <property type="entry name" value="TM_PBP2"/>
    <property type="match status" value="1"/>
</dbReference>
<keyword evidence="4 7" id="KW-0812">Transmembrane</keyword>
<proteinExistence type="inferred from homology"/>
<keyword evidence="2 7" id="KW-0813">Transport</keyword>
<dbReference type="GO" id="GO:0005886">
    <property type="term" value="C:plasma membrane"/>
    <property type="evidence" value="ECO:0007669"/>
    <property type="project" value="UniProtKB-SubCell"/>
</dbReference>
<keyword evidence="6 7" id="KW-0472">Membrane</keyword>
<dbReference type="Gene3D" id="1.10.3720.10">
    <property type="entry name" value="MetI-like"/>
    <property type="match status" value="1"/>
</dbReference>
<feature type="domain" description="ABC transmembrane type-1" evidence="8">
    <location>
        <begin position="98"/>
        <end position="327"/>
    </location>
</feature>
<evidence type="ECO:0000256" key="6">
    <source>
        <dbReference type="ARBA" id="ARBA00023136"/>
    </source>
</evidence>
<comment type="similarity">
    <text evidence="7">Belongs to the binding-protein-dependent transport system permease family.</text>
</comment>
<dbReference type="GO" id="GO:0055085">
    <property type="term" value="P:transmembrane transport"/>
    <property type="evidence" value="ECO:0007669"/>
    <property type="project" value="InterPro"/>
</dbReference>
<comment type="subcellular location">
    <subcellularLocation>
        <location evidence="1 7">Cell membrane</location>
        <topology evidence="1 7">Multi-pass membrane protein</topology>
    </subcellularLocation>
</comment>
<dbReference type="Pfam" id="PF19300">
    <property type="entry name" value="BPD_transp_1_N"/>
    <property type="match status" value="1"/>
</dbReference>
<reference evidence="9 10" key="1">
    <citation type="submission" date="2019-03" db="EMBL/GenBank/DDBJ databases">
        <title>This is whole genome sequence of Paenibacillus sp MS74 strain.</title>
        <authorList>
            <person name="Trinh H.N."/>
        </authorList>
    </citation>
    <scope>NUCLEOTIDE SEQUENCE [LARGE SCALE GENOMIC DNA]</scope>
    <source>
        <strain evidence="9 10">MS74</strain>
    </source>
</reference>
<comment type="caution">
    <text evidence="9">The sequence shown here is derived from an EMBL/GenBank/DDBJ whole genome shotgun (WGS) entry which is preliminary data.</text>
</comment>
<keyword evidence="3" id="KW-1003">Cell membrane</keyword>
<dbReference type="PANTHER" id="PTHR43163">
    <property type="entry name" value="DIPEPTIDE TRANSPORT SYSTEM PERMEASE PROTEIN DPPB-RELATED"/>
    <property type="match status" value="1"/>
</dbReference>
<accession>A0A4R5KY94</accession>
<feature type="transmembrane region" description="Helical" evidence="7">
    <location>
        <begin position="137"/>
        <end position="164"/>
    </location>
</feature>